<dbReference type="SUPFAM" id="SSF51197">
    <property type="entry name" value="Clavaminate synthase-like"/>
    <property type="match status" value="1"/>
</dbReference>
<dbReference type="Proteomes" id="UP000309848">
    <property type="component" value="Unassembled WGS sequence"/>
</dbReference>
<dbReference type="RefSeq" id="WP_135982172.1">
    <property type="nucleotide sequence ID" value="NZ_JAASQM010000001.1"/>
</dbReference>
<evidence type="ECO:0000313" key="2">
    <source>
        <dbReference type="Proteomes" id="UP000309848"/>
    </source>
</evidence>
<protein>
    <recommendedName>
        <fullName evidence="3">Fe2OG dioxygenase domain-containing protein</fullName>
    </recommendedName>
</protein>
<sequence>MEIEGDYRRDGYALVRGLVPAEVCAAILGQMQTDAARAGRRLEDMGKTSPILPRPASEIYGYHYPPLLMFLWGLTPMMAHQAGCELMPTYNYFRIYRGGDRCRVHSDRQSCEHSVSLTLAYSDSQTWDFEIGEDAVPPLEGVIEENFGPSRFGSIRMSPGDAVIYNGITRRHGRTTPNPNQWSAHLFCHWVEAAGPYADWAFDRRGIRFPMVQFDFG</sequence>
<keyword evidence="2" id="KW-1185">Reference proteome</keyword>
<reference evidence="1 2" key="1">
    <citation type="submission" date="2019-04" db="EMBL/GenBank/DDBJ databases">
        <title>Sphingomonas psychrotolerans sp. nov., isolated from soil in the Tianshan Mountains, Xinjiang, China.</title>
        <authorList>
            <person name="Luo Y."/>
            <person name="Sheng H."/>
        </authorList>
    </citation>
    <scope>NUCLEOTIDE SEQUENCE [LARGE SCALE GENOMIC DNA]</scope>
    <source>
        <strain evidence="1 2">KIS18-15</strain>
    </source>
</reference>
<accession>A0A4S1WU93</accession>
<dbReference type="EMBL" id="SRXU01000001">
    <property type="protein sequence ID" value="TGX45897.1"/>
    <property type="molecule type" value="Genomic_DNA"/>
</dbReference>
<name>A0A4S1WU93_9SPHN</name>
<gene>
    <name evidence="1" type="ORF">E5A74_01615</name>
</gene>
<dbReference type="OrthoDB" id="7628041at2"/>
<dbReference type="AlphaFoldDB" id="A0A4S1WU93"/>
<proteinExistence type="predicted"/>
<comment type="caution">
    <text evidence="1">The sequence shown here is derived from an EMBL/GenBank/DDBJ whole genome shotgun (WGS) entry which is preliminary data.</text>
</comment>
<evidence type="ECO:0008006" key="3">
    <source>
        <dbReference type="Google" id="ProtNLM"/>
    </source>
</evidence>
<evidence type="ECO:0000313" key="1">
    <source>
        <dbReference type="EMBL" id="TGX45897.1"/>
    </source>
</evidence>
<organism evidence="1 2">
    <name type="scientific">Sphingomonas naasensis</name>
    <dbReference type="NCBI Taxonomy" id="1344951"/>
    <lineage>
        <taxon>Bacteria</taxon>
        <taxon>Pseudomonadati</taxon>
        <taxon>Pseudomonadota</taxon>
        <taxon>Alphaproteobacteria</taxon>
        <taxon>Sphingomonadales</taxon>
        <taxon>Sphingomonadaceae</taxon>
        <taxon>Sphingomonas</taxon>
    </lineage>
</organism>